<sequence length="1768" mass="195237">MEYGNISPNSTRERFLTLPPTCSALTSVGNASVPTLGSMMYTRDNARPYSQLETKAVSTPACRAMSRERCDSGIGDGFSFSEHSVQSPASPFCSTYHGTHIGASPAFENSQRSVYERTPNVVLNMQHEVTRPQMHHEVHRTDLNPAATTKERMHESNLQAFTTPPALLKSSTIYPDCRLANREMPRWQLAENTSTSKRHLVHNYLASPVSPSSEIPHQYPVRMDSSPRVMGDQEIDTNLKGLYHSPPYVHVFHSPNGWNLVPLCAAVRGVNDGSQNKDGLQLQATSPSSAECNWLTEPILSRSVPTKNLREPASAVKNSHFELGITRAINRKSSCSSLDHVRDKLSKKPPAPGNNPDLELSSTQSSDCDSSLCNSLHQGIEKRKKPPAPGNNPELELSSTQSSDCSSILHSSLHQGIAKRKKPPAPGNNHELELSSTQSSDCSSILHSSLHQGIAKQKKAPAPGNNHELELSLPNMAERWSKKSPAPGNDSELELSSSLSSGLTSLLSDMLNGENNGHVRSPAHDLQLKGTISDCNVGVNSGCTKDTECLLEVEKEQDERDCVKICKPEGGITINMCAASNSNMSDSIDDVLRTQINDCDAIPLPDNSELEQSCSSGVTRLLDGLLDRDMHQSIKKLPTSDNLEPKTLAGQGSNDIDMVSLLDNLLEQQIKDPVILPLSNNNQQLELTSSNGCNQLLDSVPAIKKQPTLSGNADLESGRGSVCDFVSDTVLPTTCTGPDVKASKVDDHGSPKSFSQMAAGNHELVVSRAKIEANALEAASGHVDERDDIGAKVASTVAVCVSEHESGTIVDEKPVPHSNYELELSNSSHSSLTESVLVTRAAVAAGDAVFESMTRTVVYQEVHNSVLKVCHKSDQTGKEPHEDHLESSKKYSESVSHETNEQRLGVDEGDTWDHLHEEMPMQSYQPSCSTPRTRREQVRPQDAEMFGHLNVTDYIPFNGGFDELHDIHPGPSVAGGQLIDIGNSIAERLIDVCETQGSKTFVDEERETVQKNLTESSTGSGKPSHEYKQDKSKVKHSHTLAEFSPKISTPKSRSREGGHGWQSPPQGISFPVLSSSQDSLVQGSQPAAYLHGLGNEYTQIRNKQGKACKASVEFQQASKTMVSDVPLRRFDANEKESGRTGERNSPASARTLSALPVESFCNSVSRLAAPSLVSVSHQHQAVGQWKPKKTVCMPAIPLRTITVLNSPAVFAPVMRQQHCVLTRRAQQYSHQTQQQHRPREQNQQWHGHRQQQQYREQCNFLVGVPPQGYLPQPSPDMRRSYSGTAVPESVDVRSTPSSQRIHSSRGSGGRVTQFGPYPTKQKTQQDGVPYATNSGVQPCMVPPVREHPREQQSREVQPVVLMSPSVGEHRREQHLSGQHPFAVLQEYSPAVVKSSENMPRHFDFLLLEIGHFVVFKESEDFCQNRLKVMFAQRKMVYEFGFNSLQYPAASGAIIEVPFESIVAIGKLNDVELFIKVQRPPPMYLSYVRPVDGAVQFNIVYDRATKVDLTNGELARVACHKVMMSKTNLRKLYLYLCCFDPRFEAMFQQSVPYQQESFPLPTALIPSNHDQVVSARRTKGCGCNMGCRSLRCPCLKSERPCDSLCKCGTCENPLSVLTEVGIDIYIAKQDSCLMQKIHKQINLRSYLHKAVVFQCCGTQRLVRECVPGLTRCPSLCGAIYQYSWCSGLLVRNHRNHCSKCLKCVAWHDKHCKRCDMCYPAGPEGILPCQTCISTRIGRKRKYTSPEDTLLLEEHRAKIREQWRSGDYDP</sequence>
<proteinExistence type="predicted"/>
<feature type="region of interest" description="Disordered" evidence="1">
    <location>
        <begin position="871"/>
        <end position="902"/>
    </location>
</feature>
<feature type="compositionally biased region" description="Low complexity" evidence="1">
    <location>
        <begin position="439"/>
        <end position="451"/>
    </location>
</feature>
<feature type="region of interest" description="Disordered" evidence="1">
    <location>
        <begin position="337"/>
        <end position="469"/>
    </location>
</feature>
<feature type="compositionally biased region" description="Low complexity" evidence="1">
    <location>
        <begin position="1226"/>
        <end position="1250"/>
    </location>
</feature>
<feature type="compositionally biased region" description="Low complexity" evidence="1">
    <location>
        <begin position="402"/>
        <end position="414"/>
    </location>
</feature>
<accession>A0ABM1FB61</accession>
<feature type="compositionally biased region" description="Basic and acidic residues" evidence="1">
    <location>
        <begin position="1129"/>
        <end position="1142"/>
    </location>
</feature>
<protein>
    <submittedName>
        <fullName evidence="4">Uncharacterized protein LOC106821412 isoform X1</fullName>
    </submittedName>
</protein>
<name>A0ABM1FB61_PRICU</name>
<evidence type="ECO:0000256" key="1">
    <source>
        <dbReference type="SAM" id="MobiDB-lite"/>
    </source>
</evidence>
<dbReference type="PROSITE" id="PS50216">
    <property type="entry name" value="DHHC"/>
    <property type="match status" value="1"/>
</dbReference>
<keyword evidence="3" id="KW-1185">Reference proteome</keyword>
<evidence type="ECO:0000259" key="2">
    <source>
        <dbReference type="SMART" id="SM01114"/>
    </source>
</evidence>
<organism evidence="3 4">
    <name type="scientific">Priapulus caudatus</name>
    <name type="common">Priapulid worm</name>
    <dbReference type="NCBI Taxonomy" id="37621"/>
    <lineage>
        <taxon>Eukaryota</taxon>
        <taxon>Metazoa</taxon>
        <taxon>Ecdysozoa</taxon>
        <taxon>Scalidophora</taxon>
        <taxon>Priapulida</taxon>
        <taxon>Priapulimorpha</taxon>
        <taxon>Priapulimorphida</taxon>
        <taxon>Priapulidae</taxon>
        <taxon>Priapulus</taxon>
    </lineage>
</organism>
<evidence type="ECO:0000313" key="4">
    <source>
        <dbReference type="RefSeq" id="XP_014681682.1"/>
    </source>
</evidence>
<feature type="region of interest" description="Disordered" evidence="1">
    <location>
        <begin position="1265"/>
        <end position="1327"/>
    </location>
</feature>
<reference evidence="4" key="1">
    <citation type="submission" date="2025-08" db="UniProtKB">
        <authorList>
            <consortium name="RefSeq"/>
        </authorList>
    </citation>
    <scope>IDENTIFICATION</scope>
</reference>
<feature type="region of interest" description="Disordered" evidence="1">
    <location>
        <begin position="1129"/>
        <end position="1150"/>
    </location>
</feature>
<gene>
    <name evidence="4" type="primary">LOC106821412</name>
</gene>
<feature type="region of interest" description="Disordered" evidence="1">
    <location>
        <begin position="1001"/>
        <end position="1077"/>
    </location>
</feature>
<dbReference type="RefSeq" id="XP_014681682.1">
    <property type="nucleotide sequence ID" value="XM_014826196.1"/>
</dbReference>
<dbReference type="GeneID" id="106821412"/>
<feature type="compositionally biased region" description="Basic and acidic residues" evidence="1">
    <location>
        <begin position="1023"/>
        <end position="1032"/>
    </location>
</feature>
<evidence type="ECO:0000313" key="3">
    <source>
        <dbReference type="Proteomes" id="UP000695022"/>
    </source>
</evidence>
<dbReference type="Proteomes" id="UP000695022">
    <property type="component" value="Unplaced"/>
</dbReference>
<dbReference type="SMART" id="SM01114">
    <property type="entry name" value="CXC"/>
    <property type="match status" value="1"/>
</dbReference>
<feature type="compositionally biased region" description="Polar residues" evidence="1">
    <location>
        <begin position="1010"/>
        <end position="1021"/>
    </location>
</feature>
<feature type="compositionally biased region" description="Low complexity" evidence="1">
    <location>
        <begin position="360"/>
        <end position="376"/>
    </location>
</feature>
<feature type="region of interest" description="Disordered" evidence="1">
    <location>
        <begin position="1225"/>
        <end position="1250"/>
    </location>
</feature>
<feature type="domain" description="Tesmin/TSO1-like CXC" evidence="2">
    <location>
        <begin position="1575"/>
        <end position="1615"/>
    </location>
</feature>
<feature type="compositionally biased region" description="Polar residues" evidence="1">
    <location>
        <begin position="1292"/>
        <end position="1305"/>
    </location>
</feature>
<dbReference type="InterPro" id="IPR033467">
    <property type="entry name" value="Tesmin/TSO1-like_CXC"/>
</dbReference>